<dbReference type="EMBL" id="PVWQ01000001">
    <property type="protein sequence ID" value="RDW92735.1"/>
    <property type="molecule type" value="Genomic_DNA"/>
</dbReference>
<feature type="compositionally biased region" description="Pro residues" evidence="1">
    <location>
        <begin position="12"/>
        <end position="21"/>
    </location>
</feature>
<dbReference type="AlphaFoldDB" id="A0A3D8T2E5"/>
<comment type="caution">
    <text evidence="3">The sequence shown here is derived from an EMBL/GenBank/DDBJ whole genome shotgun (WGS) entry which is preliminary data.</text>
</comment>
<feature type="region of interest" description="Disordered" evidence="1">
    <location>
        <begin position="1"/>
        <end position="23"/>
    </location>
</feature>
<dbReference type="InterPro" id="IPR050266">
    <property type="entry name" value="AB_hydrolase_sf"/>
</dbReference>
<dbReference type="RefSeq" id="XP_026607918.1">
    <property type="nucleotide sequence ID" value="XM_026742073.1"/>
</dbReference>
<dbReference type="InterPro" id="IPR029058">
    <property type="entry name" value="AB_hydrolase_fold"/>
</dbReference>
<dbReference type="PANTHER" id="PTHR43798:SF33">
    <property type="entry name" value="HYDROLASE, PUTATIVE (AFU_ORTHOLOGUE AFUA_2G14860)-RELATED"/>
    <property type="match status" value="1"/>
</dbReference>
<keyword evidence="4" id="KW-1185">Reference proteome</keyword>
<evidence type="ECO:0000313" key="3">
    <source>
        <dbReference type="EMBL" id="RDW92735.1"/>
    </source>
</evidence>
<proteinExistence type="predicted"/>
<dbReference type="STRING" id="1810919.A0A3D8T2E5"/>
<name>A0A3D8T2E5_9EURO</name>
<gene>
    <name evidence="3" type="ORF">DSM5745_00057</name>
</gene>
<dbReference type="SUPFAM" id="SSF53474">
    <property type="entry name" value="alpha/beta-Hydrolases"/>
    <property type="match status" value="1"/>
</dbReference>
<dbReference type="Gene3D" id="3.40.50.1820">
    <property type="entry name" value="alpha/beta hydrolase"/>
    <property type="match status" value="1"/>
</dbReference>
<evidence type="ECO:0000256" key="1">
    <source>
        <dbReference type="SAM" id="MobiDB-lite"/>
    </source>
</evidence>
<sequence length="304" mass="32294">MSLHLHSSHFKPPTPTPPTPIPLHHEIHGSGPLLLLIPGGHGTSLLFSSLAKHLASHFRVVTYDRRGYHRSSSLPHPQPGTAIATHAADLAALIRHVRATPTEKAIVFGSSWAGYIAITLLASSPSLVSRVLVHEPVFLSVLPDKTQSSLRCQIQGMLETYKERGTAAANRLLMPALSSAGDREEFVKSDAYAGVATQPHCFGAWFETEFGEALTFRVPLDGLARADCGAKLVLLRGDDADAPVFSTSPVVRLSGLLGIPCGIVPGGHMGYVTRQKDFADALTGILEGANEKQAGAGTVVTARL</sequence>
<dbReference type="OrthoDB" id="408373at2759"/>
<dbReference type="Proteomes" id="UP000256690">
    <property type="component" value="Unassembled WGS sequence"/>
</dbReference>
<reference evidence="3 4" key="1">
    <citation type="journal article" date="2018" name="IMA Fungus">
        <title>IMA Genome-F 9: Draft genome sequence of Annulohypoxylon stygium, Aspergillus mulundensis, Berkeleyomyces basicola (syn. Thielaviopsis basicola), Ceratocystis smalleyi, two Cercospora beticola strains, Coleophoma cylindrospora, Fusarium fracticaudum, Phialophora cf. hyalina, and Morchella septimelata.</title>
        <authorList>
            <person name="Wingfield B.D."/>
            <person name="Bills G.F."/>
            <person name="Dong Y."/>
            <person name="Huang W."/>
            <person name="Nel W.J."/>
            <person name="Swalarsk-Parry B.S."/>
            <person name="Vaghefi N."/>
            <person name="Wilken P.M."/>
            <person name="An Z."/>
            <person name="de Beer Z.W."/>
            <person name="De Vos L."/>
            <person name="Chen L."/>
            <person name="Duong T.A."/>
            <person name="Gao Y."/>
            <person name="Hammerbacher A."/>
            <person name="Kikkert J.R."/>
            <person name="Li Y."/>
            <person name="Li H."/>
            <person name="Li K."/>
            <person name="Li Q."/>
            <person name="Liu X."/>
            <person name="Ma X."/>
            <person name="Naidoo K."/>
            <person name="Pethybridge S.J."/>
            <person name="Sun J."/>
            <person name="Steenkamp E.T."/>
            <person name="van der Nest M.A."/>
            <person name="van Wyk S."/>
            <person name="Wingfield M.J."/>
            <person name="Xiong C."/>
            <person name="Yue Q."/>
            <person name="Zhang X."/>
        </authorList>
    </citation>
    <scope>NUCLEOTIDE SEQUENCE [LARGE SCALE GENOMIC DNA]</scope>
    <source>
        <strain evidence="3 4">DSM 5745</strain>
    </source>
</reference>
<accession>A0A3D8T2E5</accession>
<evidence type="ECO:0000259" key="2">
    <source>
        <dbReference type="Pfam" id="PF00561"/>
    </source>
</evidence>
<feature type="domain" description="AB hydrolase-1" evidence="2">
    <location>
        <begin position="32"/>
        <end position="168"/>
    </location>
</feature>
<dbReference type="InterPro" id="IPR000073">
    <property type="entry name" value="AB_hydrolase_1"/>
</dbReference>
<dbReference type="GO" id="GO:0016020">
    <property type="term" value="C:membrane"/>
    <property type="evidence" value="ECO:0007669"/>
    <property type="project" value="TreeGrafter"/>
</dbReference>
<evidence type="ECO:0000313" key="4">
    <source>
        <dbReference type="Proteomes" id="UP000256690"/>
    </source>
</evidence>
<organism evidence="3 4">
    <name type="scientific">Aspergillus mulundensis</name>
    <dbReference type="NCBI Taxonomy" id="1810919"/>
    <lineage>
        <taxon>Eukaryota</taxon>
        <taxon>Fungi</taxon>
        <taxon>Dikarya</taxon>
        <taxon>Ascomycota</taxon>
        <taxon>Pezizomycotina</taxon>
        <taxon>Eurotiomycetes</taxon>
        <taxon>Eurotiomycetidae</taxon>
        <taxon>Eurotiales</taxon>
        <taxon>Aspergillaceae</taxon>
        <taxon>Aspergillus</taxon>
        <taxon>Aspergillus subgen. Nidulantes</taxon>
    </lineage>
</organism>
<dbReference type="GeneID" id="38110427"/>
<dbReference type="Pfam" id="PF00561">
    <property type="entry name" value="Abhydrolase_1"/>
    <property type="match status" value="1"/>
</dbReference>
<dbReference type="PANTHER" id="PTHR43798">
    <property type="entry name" value="MONOACYLGLYCEROL LIPASE"/>
    <property type="match status" value="1"/>
</dbReference>
<protein>
    <recommendedName>
        <fullName evidence="2">AB hydrolase-1 domain-containing protein</fullName>
    </recommendedName>
</protein>